<sequence length="73" mass="8029">MNKKQESPWQVLAVLSSVSLQFIVLVIGGGWIGRKLDAYLHSQPIGLLLGVLLGLVFAFVSAIYTFRVLLKKS</sequence>
<name>A0A1M4XUB0_9BACL</name>
<gene>
    <name evidence="2" type="ORF">SAMN05444392_105192</name>
</gene>
<keyword evidence="1" id="KW-0812">Transmembrane</keyword>
<dbReference type="AlphaFoldDB" id="A0A1M4XUB0"/>
<dbReference type="Proteomes" id="UP000184476">
    <property type="component" value="Unassembled WGS sequence"/>
</dbReference>
<dbReference type="RefSeq" id="WP_073154798.1">
    <property type="nucleotide sequence ID" value="NZ_FQVL01000005.1"/>
</dbReference>
<dbReference type="EMBL" id="FQVL01000005">
    <property type="protein sequence ID" value="SHE97184.1"/>
    <property type="molecule type" value="Genomic_DNA"/>
</dbReference>
<organism evidence="2 3">
    <name type="scientific">Seinonella peptonophila</name>
    <dbReference type="NCBI Taxonomy" id="112248"/>
    <lineage>
        <taxon>Bacteria</taxon>
        <taxon>Bacillati</taxon>
        <taxon>Bacillota</taxon>
        <taxon>Bacilli</taxon>
        <taxon>Bacillales</taxon>
        <taxon>Thermoactinomycetaceae</taxon>
        <taxon>Seinonella</taxon>
    </lineage>
</organism>
<dbReference type="STRING" id="112248.SAMN05444392_105192"/>
<accession>A0A1M4XUB0</accession>
<feature type="transmembrane region" description="Helical" evidence="1">
    <location>
        <begin position="12"/>
        <end position="33"/>
    </location>
</feature>
<keyword evidence="1" id="KW-0472">Membrane</keyword>
<dbReference type="Pfam" id="PF09527">
    <property type="entry name" value="ATPase_gene1"/>
    <property type="match status" value="1"/>
</dbReference>
<dbReference type="InterPro" id="IPR032820">
    <property type="entry name" value="ATPase_put"/>
</dbReference>
<keyword evidence="3" id="KW-1185">Reference proteome</keyword>
<evidence type="ECO:0000256" key="1">
    <source>
        <dbReference type="SAM" id="Phobius"/>
    </source>
</evidence>
<evidence type="ECO:0000313" key="2">
    <source>
        <dbReference type="EMBL" id="SHE97184.1"/>
    </source>
</evidence>
<evidence type="ECO:0000313" key="3">
    <source>
        <dbReference type="Proteomes" id="UP000184476"/>
    </source>
</evidence>
<protein>
    <submittedName>
        <fullName evidence="2">Putative F0F1-ATPase subunit Ca2+/Mg2+ transporter</fullName>
    </submittedName>
</protein>
<feature type="transmembrane region" description="Helical" evidence="1">
    <location>
        <begin position="45"/>
        <end position="70"/>
    </location>
</feature>
<keyword evidence="1" id="KW-1133">Transmembrane helix</keyword>
<reference evidence="2 3" key="1">
    <citation type="submission" date="2016-11" db="EMBL/GenBank/DDBJ databases">
        <authorList>
            <person name="Jaros S."/>
            <person name="Januszkiewicz K."/>
            <person name="Wedrychowicz H."/>
        </authorList>
    </citation>
    <scope>NUCLEOTIDE SEQUENCE [LARGE SCALE GENOMIC DNA]</scope>
    <source>
        <strain evidence="2 3">DSM 44666</strain>
    </source>
</reference>
<proteinExistence type="predicted"/>